<evidence type="ECO:0000256" key="2">
    <source>
        <dbReference type="ARBA" id="ARBA00023315"/>
    </source>
</evidence>
<protein>
    <submittedName>
        <fullName evidence="5">Putative 1-acylglycerol-3-phosphate O-acyltransferase</fullName>
    </submittedName>
</protein>
<keyword evidence="6" id="KW-1185">Reference proteome</keyword>
<accession>W6K4M9</accession>
<evidence type="ECO:0000313" key="5">
    <source>
        <dbReference type="EMBL" id="CCH75294.1"/>
    </source>
</evidence>
<dbReference type="RefSeq" id="WP_048695629.1">
    <property type="nucleotide sequence ID" value="NZ_HG764815.1"/>
</dbReference>
<dbReference type="GO" id="GO:0005886">
    <property type="term" value="C:plasma membrane"/>
    <property type="evidence" value="ECO:0007669"/>
    <property type="project" value="TreeGrafter"/>
</dbReference>
<dbReference type="SMART" id="SM00563">
    <property type="entry name" value="PlsC"/>
    <property type="match status" value="1"/>
</dbReference>
<name>W6K4M9_9MICO</name>
<dbReference type="Pfam" id="PF01553">
    <property type="entry name" value="Acyltransferase"/>
    <property type="match status" value="1"/>
</dbReference>
<comment type="caution">
    <text evidence="5">The sequence shown here is derived from an EMBL/GenBank/DDBJ whole genome shotgun (WGS) entry which is preliminary data.</text>
</comment>
<gene>
    <name evidence="5" type="ORF">BN11_620003</name>
</gene>
<dbReference type="STRING" id="1193182.BN11_620003"/>
<dbReference type="OrthoDB" id="3210041at2"/>
<proteinExistence type="predicted"/>
<keyword evidence="2 5" id="KW-0012">Acyltransferase</keyword>
<evidence type="ECO:0000313" key="6">
    <source>
        <dbReference type="Proteomes" id="UP000035763"/>
    </source>
</evidence>
<dbReference type="CDD" id="cd07989">
    <property type="entry name" value="LPLAT_AGPAT-like"/>
    <property type="match status" value="1"/>
</dbReference>
<evidence type="ECO:0000256" key="1">
    <source>
        <dbReference type="ARBA" id="ARBA00022679"/>
    </source>
</evidence>
<dbReference type="SUPFAM" id="SSF69593">
    <property type="entry name" value="Glycerol-3-phosphate (1)-acyltransferase"/>
    <property type="match status" value="1"/>
</dbReference>
<reference evidence="5 6" key="1">
    <citation type="journal article" date="2013" name="ISME J.">
        <title>A metabolic model for members of the genus Tetrasphaera involved in enhanced biological phosphorus removal.</title>
        <authorList>
            <person name="Kristiansen R."/>
            <person name="Nguyen H.T.T."/>
            <person name="Saunders A.M."/>
            <person name="Nielsen J.L."/>
            <person name="Wimmer R."/>
            <person name="Le V.Q."/>
            <person name="McIlroy S.J."/>
            <person name="Petrovski S."/>
            <person name="Seviour R.J."/>
            <person name="Calteau A."/>
            <person name="Nielsen K.L."/>
            <person name="Nielsen P.H."/>
        </authorList>
    </citation>
    <scope>NUCLEOTIDE SEQUENCE [LARGE SCALE GENOMIC DNA]</scope>
    <source>
        <strain evidence="5 6">Ben110</strain>
    </source>
</reference>
<sequence length="250" mass="27511">MERVYGPVIGLALSVFKAQGLQFTIVGEHNVPRAGGAVMAINHTSYFDFTYAGLAARKSKRYVRFMAKASIWQHKIAGPLMRGMKHIPVDRHAGAASYREALTALKSGEIVGVFPEATMSRSFELKPFKSGAARMARDAGVPLLPTTLWGAQRVWTKEAPKHRGRSKIPIYIEVGEPIFIPKGGDVEAANEQLSAAMQAQLDRQQAAYPTLTGDDLRYLPARLGGTAPTPEEAHERDAHDMTRHRDEFNS</sequence>
<dbReference type="PANTHER" id="PTHR10434:SF55">
    <property type="entry name" value="POSSIBLE ACYLTRANSFERASE"/>
    <property type="match status" value="1"/>
</dbReference>
<keyword evidence="1 5" id="KW-0808">Transferase</keyword>
<organism evidence="5 6">
    <name type="scientific">Nostocoides australiense Ben110</name>
    <dbReference type="NCBI Taxonomy" id="1193182"/>
    <lineage>
        <taxon>Bacteria</taxon>
        <taxon>Bacillati</taxon>
        <taxon>Actinomycetota</taxon>
        <taxon>Actinomycetes</taxon>
        <taxon>Micrococcales</taxon>
        <taxon>Intrasporangiaceae</taxon>
        <taxon>Nostocoides</taxon>
    </lineage>
</organism>
<evidence type="ECO:0000259" key="4">
    <source>
        <dbReference type="SMART" id="SM00563"/>
    </source>
</evidence>
<feature type="region of interest" description="Disordered" evidence="3">
    <location>
        <begin position="221"/>
        <end position="250"/>
    </location>
</feature>
<dbReference type="GO" id="GO:0003841">
    <property type="term" value="F:1-acylglycerol-3-phosphate O-acyltransferase activity"/>
    <property type="evidence" value="ECO:0007669"/>
    <property type="project" value="TreeGrafter"/>
</dbReference>
<evidence type="ECO:0000256" key="3">
    <source>
        <dbReference type="SAM" id="MobiDB-lite"/>
    </source>
</evidence>
<feature type="compositionally biased region" description="Basic and acidic residues" evidence="3">
    <location>
        <begin position="231"/>
        <end position="250"/>
    </location>
</feature>
<dbReference type="InterPro" id="IPR002123">
    <property type="entry name" value="Plipid/glycerol_acylTrfase"/>
</dbReference>
<feature type="domain" description="Phospholipid/glycerol acyltransferase" evidence="4">
    <location>
        <begin position="37"/>
        <end position="151"/>
    </location>
</feature>
<dbReference type="GO" id="GO:0006654">
    <property type="term" value="P:phosphatidic acid biosynthetic process"/>
    <property type="evidence" value="ECO:0007669"/>
    <property type="project" value="TreeGrafter"/>
</dbReference>
<dbReference type="Proteomes" id="UP000035763">
    <property type="component" value="Unassembled WGS sequence"/>
</dbReference>
<dbReference type="AlphaFoldDB" id="W6K4M9"/>
<dbReference type="PANTHER" id="PTHR10434">
    <property type="entry name" value="1-ACYL-SN-GLYCEROL-3-PHOSPHATE ACYLTRANSFERASE"/>
    <property type="match status" value="1"/>
</dbReference>
<dbReference type="EMBL" id="CAJA01000488">
    <property type="protein sequence ID" value="CCH75294.1"/>
    <property type="molecule type" value="Genomic_DNA"/>
</dbReference>